<dbReference type="InterPro" id="IPR015018">
    <property type="entry name" value="DUF1905"/>
</dbReference>
<organism evidence="1 2">
    <name type="scientific">Chryseolinea lacunae</name>
    <dbReference type="NCBI Taxonomy" id="2801331"/>
    <lineage>
        <taxon>Bacteria</taxon>
        <taxon>Pseudomonadati</taxon>
        <taxon>Bacteroidota</taxon>
        <taxon>Cytophagia</taxon>
        <taxon>Cytophagales</taxon>
        <taxon>Fulvivirgaceae</taxon>
        <taxon>Chryseolinea</taxon>
    </lineage>
</organism>
<dbReference type="Gene3D" id="2.40.30.100">
    <property type="entry name" value="AF2212/PG0164-like"/>
    <property type="match status" value="1"/>
</dbReference>
<dbReference type="SUPFAM" id="SSF141694">
    <property type="entry name" value="AF2212/PG0164-like"/>
    <property type="match status" value="1"/>
</dbReference>
<comment type="caution">
    <text evidence="1">The sequence shown here is derived from an EMBL/GenBank/DDBJ whole genome shotgun (WGS) entry which is preliminary data.</text>
</comment>
<protein>
    <submittedName>
        <fullName evidence="1">DUF1905 domain-containing protein</fullName>
    </submittedName>
</protein>
<proteinExistence type="predicted"/>
<dbReference type="EMBL" id="JAERRB010000002">
    <property type="protein sequence ID" value="MBL0740781.1"/>
    <property type="molecule type" value="Genomic_DNA"/>
</dbReference>
<dbReference type="Pfam" id="PF13376">
    <property type="entry name" value="OmdA"/>
    <property type="match status" value="1"/>
</dbReference>
<accession>A0ABS1KR66</accession>
<reference evidence="1 2" key="1">
    <citation type="submission" date="2021-01" db="EMBL/GenBank/DDBJ databases">
        <title>Chryseolinea sp. Jin1 Genome sequencing and assembly.</title>
        <authorList>
            <person name="Kim I."/>
        </authorList>
    </citation>
    <scope>NUCLEOTIDE SEQUENCE [LARGE SCALE GENOMIC DNA]</scope>
    <source>
        <strain evidence="1 2">Jin1</strain>
    </source>
</reference>
<dbReference type="InterPro" id="IPR037079">
    <property type="entry name" value="AF2212/PG0164-like_sf"/>
</dbReference>
<dbReference type="RefSeq" id="WP_202008162.1">
    <property type="nucleotide sequence ID" value="NZ_JAERRB010000002.1"/>
</dbReference>
<evidence type="ECO:0000313" key="1">
    <source>
        <dbReference type="EMBL" id="MBL0740781.1"/>
    </source>
</evidence>
<evidence type="ECO:0000313" key="2">
    <source>
        <dbReference type="Proteomes" id="UP000613030"/>
    </source>
</evidence>
<name>A0ABS1KR66_9BACT</name>
<sequence length="156" mass="17434">MLTFRARIYKTGINTCVDMPEAITKKMPPTKGRIHVKGTVNGFAFTKTLVPVKGKPFRLFVNAATLKGADTTPGEVARFTVQQVLKKVEKKYAMPPRLRKELSKHSVLKNFGALTPARQKDILKYLSFVTNEATVLKHAEKIISKLKAGEKNVRIP</sequence>
<dbReference type="Pfam" id="PF08922">
    <property type="entry name" value="DUF1905"/>
    <property type="match status" value="1"/>
</dbReference>
<gene>
    <name evidence="1" type="ORF">JI741_06100</name>
</gene>
<keyword evidence="2" id="KW-1185">Reference proteome</keyword>
<dbReference type="Proteomes" id="UP000613030">
    <property type="component" value="Unassembled WGS sequence"/>
</dbReference>